<evidence type="ECO:0000313" key="3">
    <source>
        <dbReference type="Proteomes" id="UP001232148"/>
    </source>
</evidence>
<dbReference type="EMBL" id="MU842947">
    <property type="protein sequence ID" value="KAK2025030.1"/>
    <property type="molecule type" value="Genomic_DNA"/>
</dbReference>
<evidence type="ECO:0000313" key="2">
    <source>
        <dbReference type="EMBL" id="KAK2025030.1"/>
    </source>
</evidence>
<proteinExistence type="predicted"/>
<protein>
    <submittedName>
        <fullName evidence="2">Uncharacterized protein</fullName>
    </submittedName>
</protein>
<organism evidence="2 3">
    <name type="scientific">Colletotrichum zoysiae</name>
    <dbReference type="NCBI Taxonomy" id="1216348"/>
    <lineage>
        <taxon>Eukaryota</taxon>
        <taxon>Fungi</taxon>
        <taxon>Dikarya</taxon>
        <taxon>Ascomycota</taxon>
        <taxon>Pezizomycotina</taxon>
        <taxon>Sordariomycetes</taxon>
        <taxon>Hypocreomycetidae</taxon>
        <taxon>Glomerellales</taxon>
        <taxon>Glomerellaceae</taxon>
        <taxon>Colletotrichum</taxon>
        <taxon>Colletotrichum graminicola species complex</taxon>
    </lineage>
</organism>
<feature type="region of interest" description="Disordered" evidence="1">
    <location>
        <begin position="14"/>
        <end position="37"/>
    </location>
</feature>
<accession>A0AAD9HA23</accession>
<sequence length="214" mass="23966">MSLMFWQSVSQNRFPSNYKKNHRNGSEATRRRKSTIHKARAKLENIVSVINTRLTTNDRQTTHLMLRRGTIRNQSYHLTLGAGPGNQNRKGAPPLSTHPSWASKKRPPLLPNRFCAGGGGRKEKKKKETSRSHLRTTLVLSTEADCQAAPMPLATRQAIFPGLARQVSSCAGQFSVFNHCSFSFPHTPLLPILFIPHIFTPMTTEPPPSLKSYP</sequence>
<evidence type="ECO:0000256" key="1">
    <source>
        <dbReference type="SAM" id="MobiDB-lite"/>
    </source>
</evidence>
<comment type="caution">
    <text evidence="2">The sequence shown here is derived from an EMBL/GenBank/DDBJ whole genome shotgun (WGS) entry which is preliminary data.</text>
</comment>
<gene>
    <name evidence="2" type="ORF">LX32DRAFT_76447</name>
</gene>
<reference evidence="2" key="1">
    <citation type="submission" date="2021-06" db="EMBL/GenBank/DDBJ databases">
        <title>Comparative genomics, transcriptomics and evolutionary studies reveal genomic signatures of adaptation to plant cell wall in hemibiotrophic fungi.</title>
        <authorList>
            <consortium name="DOE Joint Genome Institute"/>
            <person name="Baroncelli R."/>
            <person name="Diaz J.F."/>
            <person name="Benocci T."/>
            <person name="Peng M."/>
            <person name="Battaglia E."/>
            <person name="Haridas S."/>
            <person name="Andreopoulos W."/>
            <person name="Labutti K."/>
            <person name="Pangilinan J."/>
            <person name="Floch G.L."/>
            <person name="Makela M.R."/>
            <person name="Henrissat B."/>
            <person name="Grigoriev I.V."/>
            <person name="Crouch J.A."/>
            <person name="De Vries R.P."/>
            <person name="Sukno S.A."/>
            <person name="Thon M.R."/>
        </authorList>
    </citation>
    <scope>NUCLEOTIDE SEQUENCE</scope>
    <source>
        <strain evidence="2">MAFF235873</strain>
    </source>
</reference>
<dbReference type="Proteomes" id="UP001232148">
    <property type="component" value="Unassembled WGS sequence"/>
</dbReference>
<dbReference type="AlphaFoldDB" id="A0AAD9HA23"/>
<feature type="compositionally biased region" description="Basic residues" evidence="1">
    <location>
        <begin position="122"/>
        <end position="132"/>
    </location>
</feature>
<keyword evidence="3" id="KW-1185">Reference proteome</keyword>
<feature type="region of interest" description="Disordered" evidence="1">
    <location>
        <begin position="79"/>
        <end position="132"/>
    </location>
</feature>
<name>A0AAD9HA23_9PEZI</name>